<proteinExistence type="predicted"/>
<dbReference type="AlphaFoldDB" id="A0A9X6SSX2"/>
<gene>
    <name evidence="1" type="ORF">CON36_33180</name>
</gene>
<sequence>MQKHIIRLLMPLLLSLLLVIVQSPRVEASDNLTKPINQLCIFYGWSTYINNSSGLIDKAVQQYENCKVVILGDGMEHSNHEDHENTKTMIPILTSKGIEVYGYITIGVSTVNLDESTWKQYIDEWKSMGVTGIFLDEAGYDYGVTRERQNMVSDYIHDSGLKVFMNAWNVDDALGDKDEKGNDNPSHMKNGDWFLLEDWRIGQGNSEKLSDMVNRGQQAIQYKKQKGIRIATVTSKSSPKNTDYTLPNYQIAWWSATAYGFDAFQWTDSVYSSNNSKLIFYPILNNDYGTIFTNESPKLVNGKYERYTDKGTIAFDNSSASFTPNSDVIEVGVTTDTYQDNQLATKIDKVKPGIYSVYKDEGDACLILYNQQAVWINKKAIGTPVANIFSVPETTYIYDSPDDESEILGSLAAQDVNVTMEIGDWKRIKSWIGPVWINTNKNTSGEDLILTEKTPLFDSNDVSSIRSEHLSPQTVKVLKKEGEWVKIQTWLGPKYINANLKIKKLGIYGSINLYNDKKEDAKLSETLSPQIVMVIKEDGDWKLIKTWLGPKYIYTKGIEDIENYNLKDQSITLDERKILYSHPTESEMTIYSVEPQTVHVIGEYKEYKLIQTWMGFMWIK</sequence>
<evidence type="ECO:0000313" key="2">
    <source>
        <dbReference type="Proteomes" id="UP000219922"/>
    </source>
</evidence>
<dbReference type="Proteomes" id="UP000219922">
    <property type="component" value="Unassembled WGS sequence"/>
</dbReference>
<accession>A0A9X6SSX2</accession>
<reference evidence="1 2" key="1">
    <citation type="submission" date="2017-09" db="EMBL/GenBank/DDBJ databases">
        <title>Large-scale bioinformatics analysis of Bacillus genomes uncovers conserved roles of natural products in bacterial physiology.</title>
        <authorList>
            <consortium name="Agbiome Team Llc"/>
            <person name="Bleich R.M."/>
            <person name="Grubbs K.J."/>
            <person name="Santa Maria K.C."/>
            <person name="Allen S.E."/>
            <person name="Farag S."/>
            <person name="Shank E.A."/>
            <person name="Bowers A."/>
        </authorList>
    </citation>
    <scope>NUCLEOTIDE SEQUENCE [LARGE SCALE GENOMIC DNA]</scope>
    <source>
        <strain evidence="1 2">AFS092789</strain>
    </source>
</reference>
<protein>
    <submittedName>
        <fullName evidence="1">Uncharacterized protein</fullName>
    </submittedName>
</protein>
<organism evidence="1 2">
    <name type="scientific">Bacillus cereus</name>
    <dbReference type="NCBI Taxonomy" id="1396"/>
    <lineage>
        <taxon>Bacteria</taxon>
        <taxon>Bacillati</taxon>
        <taxon>Bacillota</taxon>
        <taxon>Bacilli</taxon>
        <taxon>Bacillales</taxon>
        <taxon>Bacillaceae</taxon>
        <taxon>Bacillus</taxon>
        <taxon>Bacillus cereus group</taxon>
    </lineage>
</organism>
<dbReference type="RefSeq" id="WP_098006910.1">
    <property type="nucleotide sequence ID" value="NZ_NVMX01000163.1"/>
</dbReference>
<dbReference type="EMBL" id="NVMX01000163">
    <property type="protein sequence ID" value="PDZ94560.1"/>
    <property type="molecule type" value="Genomic_DNA"/>
</dbReference>
<comment type="caution">
    <text evidence="1">The sequence shown here is derived from an EMBL/GenBank/DDBJ whole genome shotgun (WGS) entry which is preliminary data.</text>
</comment>
<evidence type="ECO:0000313" key="1">
    <source>
        <dbReference type="EMBL" id="PDZ94560.1"/>
    </source>
</evidence>
<name>A0A9X6SSX2_BACCE</name>